<dbReference type="EMBL" id="BMEY01000029">
    <property type="protein sequence ID" value="GGA91462.1"/>
    <property type="molecule type" value="Genomic_DNA"/>
</dbReference>
<organism evidence="1 2">
    <name type="scientific">Ornithinibacillus halotolerans</name>
    <dbReference type="NCBI Taxonomy" id="1274357"/>
    <lineage>
        <taxon>Bacteria</taxon>
        <taxon>Bacillati</taxon>
        <taxon>Bacillota</taxon>
        <taxon>Bacilli</taxon>
        <taxon>Bacillales</taxon>
        <taxon>Bacillaceae</taxon>
        <taxon>Ornithinibacillus</taxon>
    </lineage>
</organism>
<proteinExistence type="predicted"/>
<dbReference type="AlphaFoldDB" id="A0A916WEY8"/>
<dbReference type="InterPro" id="IPR036514">
    <property type="entry name" value="SGNH_hydro_sf"/>
</dbReference>
<gene>
    <name evidence="1" type="ORF">GCM10008025_37480</name>
</gene>
<accession>A0A916WEY8</accession>
<keyword evidence="2" id="KW-1185">Reference proteome</keyword>
<dbReference type="Proteomes" id="UP000613512">
    <property type="component" value="Unassembled WGS sequence"/>
</dbReference>
<comment type="caution">
    <text evidence="1">The sequence shown here is derived from an EMBL/GenBank/DDBJ whole genome shotgun (WGS) entry which is preliminary data.</text>
</comment>
<evidence type="ECO:0000313" key="2">
    <source>
        <dbReference type="Proteomes" id="UP000613512"/>
    </source>
</evidence>
<reference evidence="1" key="1">
    <citation type="journal article" date="2014" name="Int. J. Syst. Evol. Microbiol.">
        <title>Complete genome sequence of Corynebacterium casei LMG S-19264T (=DSM 44701T), isolated from a smear-ripened cheese.</title>
        <authorList>
            <consortium name="US DOE Joint Genome Institute (JGI-PGF)"/>
            <person name="Walter F."/>
            <person name="Albersmeier A."/>
            <person name="Kalinowski J."/>
            <person name="Ruckert C."/>
        </authorList>
    </citation>
    <scope>NUCLEOTIDE SEQUENCE</scope>
    <source>
        <strain evidence="1">CGMCC 1.12408</strain>
    </source>
</reference>
<dbReference type="Gene3D" id="3.40.50.1110">
    <property type="entry name" value="SGNH hydrolase"/>
    <property type="match status" value="1"/>
</dbReference>
<name>A0A916WEY8_9BACI</name>
<dbReference type="SUPFAM" id="SSF52266">
    <property type="entry name" value="SGNH hydrolase"/>
    <property type="match status" value="1"/>
</dbReference>
<evidence type="ECO:0000313" key="1">
    <source>
        <dbReference type="EMBL" id="GGA91462.1"/>
    </source>
</evidence>
<protein>
    <recommendedName>
        <fullName evidence="3">GDSL-like lipase/acylhydrolase family protein</fullName>
    </recommendedName>
</protein>
<reference evidence="1" key="2">
    <citation type="submission" date="2020-09" db="EMBL/GenBank/DDBJ databases">
        <authorList>
            <person name="Sun Q."/>
            <person name="Zhou Y."/>
        </authorList>
    </citation>
    <scope>NUCLEOTIDE SEQUENCE</scope>
    <source>
        <strain evidence="1">CGMCC 1.12408</strain>
    </source>
</reference>
<evidence type="ECO:0008006" key="3">
    <source>
        <dbReference type="Google" id="ProtNLM"/>
    </source>
</evidence>
<sequence>MSARTVPVFLVGTGIDYSSYDIVTILGGTNVYARGRDLGQISQVGNFFDIMTFYGAYQRLIEYILGSNPRINIYLITPPQRNYNYNEGMTNDKGMSLLQFVDATHEIGAL</sequence>